<comment type="caution">
    <text evidence="1">The sequence shown here is derived from an EMBL/GenBank/DDBJ whole genome shotgun (WGS) entry which is preliminary data.</text>
</comment>
<accession>A0A2V0RAL4</accession>
<sequence length="276" mass="32168">MSPKISKPFKKVLGRKVKNTKRVPPHTVWEYKPKLQNEAVVLHSILSIYDIPYYKEIVEDIRGLITQLVRNHGFNDGSKRYKIIKDYTLSLIEGRNPENPGWLATSKVYRVPSALGKNFTQLVADYLMVKDISKRFQYYQVINTILNIVRMVEGLVDADLQSVTDKAKPIDQDILDEFTDYINESLENIKPIDNNINLFNIRFNLKKNGPNGKPKIESSIQEAHELLNSKLARPFRIVCQELNCEYLYEYLTLSLKKLVMNLKTLTYNRIQFRLQD</sequence>
<name>A0A2V0RAL4_9ZZZZ</name>
<reference evidence="1" key="1">
    <citation type="submission" date="2017-04" db="EMBL/GenBank/DDBJ databases">
        <title>Unveiling RNA virosphere associated with marine microorganisms.</title>
        <authorList>
            <person name="Urayama S."/>
            <person name="Takaki Y."/>
            <person name="Nishi S."/>
            <person name="Yoshida Y."/>
            <person name="Deguchi S."/>
            <person name="Takai K."/>
            <person name="Nunoura T."/>
        </authorList>
    </citation>
    <scope>NUCLEOTIDE SEQUENCE</scope>
</reference>
<dbReference type="AlphaFoldDB" id="A0A2V0RAL4"/>
<dbReference type="EMBL" id="BDQB01000245">
    <property type="protein sequence ID" value="GBH22376.1"/>
    <property type="molecule type" value="Genomic_RNA"/>
</dbReference>
<organism evidence="1">
    <name type="scientific">viral metagenome</name>
    <dbReference type="NCBI Taxonomy" id="1070528"/>
    <lineage>
        <taxon>unclassified sequences</taxon>
        <taxon>metagenomes</taxon>
        <taxon>organismal metagenomes</taxon>
    </lineage>
</organism>
<evidence type="ECO:0000313" key="1">
    <source>
        <dbReference type="EMBL" id="GBH22376.1"/>
    </source>
</evidence>
<protein>
    <submittedName>
        <fullName evidence="1">Uncharacterized protein</fullName>
    </submittedName>
</protein>
<proteinExistence type="predicted"/>